<sequence length="244" mass="26598">MSIPLEPIAVPARVQVLAAGAALTPVWRNNLGGLTFRACGAGGDRYIKWAPRGDESSLADEVTRLRWAGPFLRVPEVIEYGGDDTHEWLVTAALPGQSAVAPHWVADAATAVRAVGEGLRAMHDRLPVLDCPFEWSVASRIENAADRGIRVPDTLREPPPIDRLVVCHGDACCPNTLIGDDGRWLAHVDLGQLGTGDRWADIAVASMSTEWNYGPGWEDALIEAYGVEPDRPRLAYYRELWNAT</sequence>
<dbReference type="CDD" id="cd05150">
    <property type="entry name" value="APH"/>
    <property type="match status" value="1"/>
</dbReference>
<dbReference type="GO" id="GO:0016301">
    <property type="term" value="F:kinase activity"/>
    <property type="evidence" value="ECO:0007669"/>
    <property type="project" value="UniProtKB-KW"/>
</dbReference>
<dbReference type="SUPFAM" id="SSF56112">
    <property type="entry name" value="Protein kinase-like (PK-like)"/>
    <property type="match status" value="1"/>
</dbReference>
<dbReference type="Proteomes" id="UP000199009">
    <property type="component" value="Chromosome I"/>
</dbReference>
<evidence type="ECO:0000259" key="9">
    <source>
        <dbReference type="Pfam" id="PF01636"/>
    </source>
</evidence>
<protein>
    <submittedName>
        <fullName evidence="10">Kanamycin kinase</fullName>
    </submittedName>
</protein>
<feature type="binding site" evidence="8">
    <location>
        <position position="175"/>
    </location>
    <ligand>
        <name>Mg(2+)</name>
        <dbReference type="ChEBI" id="CHEBI:18420"/>
    </ligand>
</feature>
<keyword evidence="5" id="KW-0067">ATP-binding</keyword>
<keyword evidence="4 10" id="KW-0418">Kinase</keyword>
<dbReference type="InterPro" id="IPR002575">
    <property type="entry name" value="Aminoglycoside_PTrfase"/>
</dbReference>
<evidence type="ECO:0000256" key="8">
    <source>
        <dbReference type="PIRSR" id="PIRSR000706-2"/>
    </source>
</evidence>
<feature type="domain" description="Aminoglycoside phosphotransferase" evidence="9">
    <location>
        <begin position="44"/>
        <end position="236"/>
    </location>
</feature>
<keyword evidence="2" id="KW-0808">Transferase</keyword>
<evidence type="ECO:0000256" key="3">
    <source>
        <dbReference type="ARBA" id="ARBA00022741"/>
    </source>
</evidence>
<dbReference type="Pfam" id="PF01636">
    <property type="entry name" value="APH"/>
    <property type="match status" value="1"/>
</dbReference>
<dbReference type="AlphaFoldDB" id="A0A1G7VTB2"/>
<accession>A0A1G7VTB2</accession>
<dbReference type="InterPro" id="IPR024165">
    <property type="entry name" value="Kan/Strep_kinase"/>
</dbReference>
<dbReference type="PIRSF" id="PIRSF000706">
    <property type="entry name" value="Kanamycin_kin"/>
    <property type="match status" value="1"/>
</dbReference>
<keyword evidence="3" id="KW-0547">Nucleotide-binding</keyword>
<dbReference type="GO" id="GO:0016773">
    <property type="term" value="F:phosphotransferase activity, alcohol group as acceptor"/>
    <property type="evidence" value="ECO:0007669"/>
    <property type="project" value="InterPro"/>
</dbReference>
<evidence type="ECO:0000256" key="1">
    <source>
        <dbReference type="ARBA" id="ARBA00006219"/>
    </source>
</evidence>
<evidence type="ECO:0000256" key="7">
    <source>
        <dbReference type="PIRSR" id="PIRSR000706-1"/>
    </source>
</evidence>
<dbReference type="Gene3D" id="3.30.200.20">
    <property type="entry name" value="Phosphorylase Kinase, domain 1"/>
    <property type="match status" value="1"/>
</dbReference>
<evidence type="ECO:0000256" key="2">
    <source>
        <dbReference type="ARBA" id="ARBA00022679"/>
    </source>
</evidence>
<comment type="similarity">
    <text evidence="1">Belongs to the aminoglycoside phosphotransferase family.</text>
</comment>
<evidence type="ECO:0000313" key="11">
    <source>
        <dbReference type="Proteomes" id="UP000199009"/>
    </source>
</evidence>
<feature type="active site" description="Proton acceptor" evidence="7">
    <location>
        <position position="170"/>
    </location>
</feature>
<keyword evidence="8" id="KW-0479">Metal-binding</keyword>
<dbReference type="InterPro" id="IPR011009">
    <property type="entry name" value="Kinase-like_dom_sf"/>
</dbReference>
<dbReference type="GO" id="GO:0005524">
    <property type="term" value="F:ATP binding"/>
    <property type="evidence" value="ECO:0007669"/>
    <property type="project" value="UniProtKB-KW"/>
</dbReference>
<evidence type="ECO:0000256" key="5">
    <source>
        <dbReference type="ARBA" id="ARBA00022840"/>
    </source>
</evidence>
<gene>
    <name evidence="10" type="ORF">SAMN04489810_0818</name>
</gene>
<evidence type="ECO:0000256" key="6">
    <source>
        <dbReference type="ARBA" id="ARBA00023251"/>
    </source>
</evidence>
<evidence type="ECO:0000313" key="10">
    <source>
        <dbReference type="EMBL" id="SDG62768.1"/>
    </source>
</evidence>
<name>A0A1G7VTB2_9MICO</name>
<dbReference type="EMBL" id="LT629692">
    <property type="protein sequence ID" value="SDG62768.1"/>
    <property type="molecule type" value="Genomic_DNA"/>
</dbReference>
<keyword evidence="8" id="KW-0460">Magnesium</keyword>
<dbReference type="RefSeq" id="WP_091486790.1">
    <property type="nucleotide sequence ID" value="NZ_LT629692.1"/>
</dbReference>
<reference evidence="10 11" key="1">
    <citation type="submission" date="2016-10" db="EMBL/GenBank/DDBJ databases">
        <authorList>
            <person name="de Groot N.N."/>
        </authorList>
    </citation>
    <scope>NUCLEOTIDE SEQUENCE [LARGE SCALE GENOMIC DNA]</scope>
    <source>
        <strain evidence="10 11">DSM 23142</strain>
    </source>
</reference>
<keyword evidence="11" id="KW-1185">Reference proteome</keyword>
<dbReference type="OrthoDB" id="3806873at2"/>
<keyword evidence="6" id="KW-0046">Antibiotic resistance</keyword>
<dbReference type="Gene3D" id="3.90.1200.10">
    <property type="match status" value="1"/>
</dbReference>
<feature type="binding site" evidence="8">
    <location>
        <position position="189"/>
    </location>
    <ligand>
        <name>Mg(2+)</name>
        <dbReference type="ChEBI" id="CHEBI:18420"/>
    </ligand>
</feature>
<dbReference type="GO" id="GO:0046677">
    <property type="term" value="P:response to antibiotic"/>
    <property type="evidence" value="ECO:0007669"/>
    <property type="project" value="UniProtKB-KW"/>
</dbReference>
<organism evidence="10 11">
    <name type="scientific">Microbacterium pygmaeum</name>
    <dbReference type="NCBI Taxonomy" id="370764"/>
    <lineage>
        <taxon>Bacteria</taxon>
        <taxon>Bacillati</taxon>
        <taxon>Actinomycetota</taxon>
        <taxon>Actinomycetes</taxon>
        <taxon>Micrococcales</taxon>
        <taxon>Microbacteriaceae</taxon>
        <taxon>Microbacterium</taxon>
    </lineage>
</organism>
<proteinExistence type="inferred from homology"/>
<evidence type="ECO:0000256" key="4">
    <source>
        <dbReference type="ARBA" id="ARBA00022777"/>
    </source>
</evidence>
<dbReference type="GO" id="GO:0046872">
    <property type="term" value="F:metal ion binding"/>
    <property type="evidence" value="ECO:0007669"/>
    <property type="project" value="UniProtKB-KW"/>
</dbReference>